<dbReference type="PATRIC" id="fig|242163.4.peg.2908"/>
<dbReference type="InterPro" id="IPR049837">
    <property type="entry name" value="TnpC_reg-like"/>
</dbReference>
<reference evidence="2" key="1">
    <citation type="submission" date="2015-06" db="EMBL/GenBank/DDBJ databases">
        <title>Comparative genomics of Burkholderia leaf nodule symbionts.</title>
        <authorList>
            <person name="Carlier A."/>
            <person name="Eberl L."/>
            <person name="Pinto-Carbo M."/>
        </authorList>
    </citation>
    <scope>NUCLEOTIDE SEQUENCE [LARGE SCALE GENOMIC DNA]</scope>
    <source>
        <strain evidence="2">UZHbot4</strain>
    </source>
</reference>
<dbReference type="Proteomes" id="UP000036959">
    <property type="component" value="Unassembled WGS sequence"/>
</dbReference>
<proteinExistence type="predicted"/>
<name>A0A0L0M6L8_9BURK</name>
<dbReference type="EMBL" id="LFJJ01000207">
    <property type="protein sequence ID" value="KND57945.1"/>
    <property type="molecule type" value="Genomic_DNA"/>
</dbReference>
<dbReference type="AlphaFoldDB" id="A0A0L0M6L8"/>
<accession>A0A0L0M6L8</accession>
<dbReference type="NCBIfam" id="NF041282">
    <property type="entry name" value="TnpC_regulator"/>
    <property type="match status" value="1"/>
</dbReference>
<dbReference type="RefSeq" id="WP_050455533.1">
    <property type="nucleotide sequence ID" value="NZ_LFJJ01000207.1"/>
</dbReference>
<protein>
    <submittedName>
        <fullName evidence="1">2-methylthioadenine synthetase</fullName>
    </submittedName>
</protein>
<sequence>MNARLTVTTTVFGDVDTAALTKFEQHYDTTTLLNGVDVLDRLRVRLHDPEGLRDDLLAIHGMAHTILNGASIVTSGREGTFVEQVLDALDLIDDYLIELQRIRTVLEPLEALYPDDEQDDDQ</sequence>
<gene>
    <name evidence="1" type="ORF">BVER_05116c</name>
</gene>
<organism evidence="1 2">
    <name type="scientific">Candidatus Burkholderia verschuerenii</name>
    <dbReference type="NCBI Taxonomy" id="242163"/>
    <lineage>
        <taxon>Bacteria</taxon>
        <taxon>Pseudomonadati</taxon>
        <taxon>Pseudomonadota</taxon>
        <taxon>Betaproteobacteria</taxon>
        <taxon>Burkholderiales</taxon>
        <taxon>Burkholderiaceae</taxon>
        <taxon>Burkholderia</taxon>
    </lineage>
</organism>
<evidence type="ECO:0000313" key="2">
    <source>
        <dbReference type="Proteomes" id="UP000036959"/>
    </source>
</evidence>
<dbReference type="OrthoDB" id="582700at2"/>
<evidence type="ECO:0000313" key="1">
    <source>
        <dbReference type="EMBL" id="KND57945.1"/>
    </source>
</evidence>
<keyword evidence="2" id="KW-1185">Reference proteome</keyword>
<comment type="caution">
    <text evidence="1">The sequence shown here is derived from an EMBL/GenBank/DDBJ whole genome shotgun (WGS) entry which is preliminary data.</text>
</comment>